<gene>
    <name evidence="2" type="ORF">OXX778_LOCUS3253</name>
</gene>
<evidence type="ECO:0000256" key="1">
    <source>
        <dbReference type="SAM" id="SignalP"/>
    </source>
</evidence>
<keyword evidence="1" id="KW-0732">Signal</keyword>
<proteinExistence type="predicted"/>
<sequence length="247" mass="28598">MKNFLITTVLLALALLFQKINSLKCYSCEGYINDLKNVTCFQTAENDTCYISVSLTINTKNWWITLTSFQEPKSPDIFPNNYIKPQSGSDFAEINYQFTDNMETNQVITARYFCYTDHCNQLSMAYKLIAPHILYENIPMKTPIVTCLQCNGPTYESVKNCKLQRFCFACNLSSNRTGDGLFSFLPWSSECSNNHAPAQPNLMGFATLQYEFQTKLLYNYIDIICYFEECNTFDYMNRLSQSFEIIF</sequence>
<dbReference type="EMBL" id="CAJNOC010000282">
    <property type="protein sequence ID" value="CAF0738390.1"/>
    <property type="molecule type" value="Genomic_DNA"/>
</dbReference>
<comment type="caution">
    <text evidence="2">The sequence shown here is derived from an EMBL/GenBank/DDBJ whole genome shotgun (WGS) entry which is preliminary data.</text>
</comment>
<feature type="chain" id="PRO_5032952560" evidence="1">
    <location>
        <begin position="23"/>
        <end position="247"/>
    </location>
</feature>
<evidence type="ECO:0000313" key="2">
    <source>
        <dbReference type="EMBL" id="CAF0738390.1"/>
    </source>
</evidence>
<evidence type="ECO:0000313" key="3">
    <source>
        <dbReference type="Proteomes" id="UP000663879"/>
    </source>
</evidence>
<feature type="signal peptide" evidence="1">
    <location>
        <begin position="1"/>
        <end position="22"/>
    </location>
</feature>
<organism evidence="2 3">
    <name type="scientific">Brachionus calyciflorus</name>
    <dbReference type="NCBI Taxonomy" id="104777"/>
    <lineage>
        <taxon>Eukaryota</taxon>
        <taxon>Metazoa</taxon>
        <taxon>Spiralia</taxon>
        <taxon>Gnathifera</taxon>
        <taxon>Rotifera</taxon>
        <taxon>Eurotatoria</taxon>
        <taxon>Monogononta</taxon>
        <taxon>Pseudotrocha</taxon>
        <taxon>Ploima</taxon>
        <taxon>Brachionidae</taxon>
        <taxon>Brachionus</taxon>
    </lineage>
</organism>
<dbReference type="AlphaFoldDB" id="A0A813NEA1"/>
<reference evidence="2" key="1">
    <citation type="submission" date="2021-02" db="EMBL/GenBank/DDBJ databases">
        <authorList>
            <person name="Nowell W R."/>
        </authorList>
    </citation>
    <scope>NUCLEOTIDE SEQUENCE</scope>
    <source>
        <strain evidence="2">Ploen Becks lab</strain>
    </source>
</reference>
<name>A0A813NEA1_9BILA</name>
<protein>
    <submittedName>
        <fullName evidence="2">Uncharacterized protein</fullName>
    </submittedName>
</protein>
<accession>A0A813NEA1</accession>
<dbReference type="Proteomes" id="UP000663879">
    <property type="component" value="Unassembled WGS sequence"/>
</dbReference>
<keyword evidence="3" id="KW-1185">Reference proteome</keyword>